<name>A0A645C783_9ZZZZ</name>
<evidence type="ECO:0000256" key="1">
    <source>
        <dbReference type="SAM" id="MobiDB-lite"/>
    </source>
</evidence>
<organism evidence="2">
    <name type="scientific">bioreactor metagenome</name>
    <dbReference type="NCBI Taxonomy" id="1076179"/>
    <lineage>
        <taxon>unclassified sequences</taxon>
        <taxon>metagenomes</taxon>
        <taxon>ecological metagenomes</taxon>
    </lineage>
</organism>
<proteinExistence type="predicted"/>
<comment type="caution">
    <text evidence="2">The sequence shown here is derived from an EMBL/GenBank/DDBJ whole genome shotgun (WGS) entry which is preliminary data.</text>
</comment>
<dbReference type="AlphaFoldDB" id="A0A645C783"/>
<protein>
    <submittedName>
        <fullName evidence="2">Uncharacterized protein</fullName>
    </submittedName>
</protein>
<sequence length="96" mass="10881">MLAVHAVKLLGRHAHVFGDRLNGAHRGLRLYQPRAHGIGQHPRALQLHCQRVAQLYLCGFKHLVSAHVGRRTGRGDKHQHPAAARFHLRQKELSQQ</sequence>
<feature type="region of interest" description="Disordered" evidence="1">
    <location>
        <begin position="70"/>
        <end position="96"/>
    </location>
</feature>
<gene>
    <name evidence="2" type="ORF">SDC9_120534</name>
</gene>
<reference evidence="2" key="1">
    <citation type="submission" date="2019-08" db="EMBL/GenBank/DDBJ databases">
        <authorList>
            <person name="Kucharzyk K."/>
            <person name="Murdoch R.W."/>
            <person name="Higgins S."/>
            <person name="Loffler F."/>
        </authorList>
    </citation>
    <scope>NUCLEOTIDE SEQUENCE</scope>
</reference>
<dbReference type="EMBL" id="VSSQ01025435">
    <property type="protein sequence ID" value="MPM73552.1"/>
    <property type="molecule type" value="Genomic_DNA"/>
</dbReference>
<evidence type="ECO:0000313" key="2">
    <source>
        <dbReference type="EMBL" id="MPM73552.1"/>
    </source>
</evidence>
<accession>A0A645C783</accession>